<feature type="domain" description="Acyl-CoA thioesterase-like N-terminal HotDog" evidence="1">
    <location>
        <begin position="35"/>
        <end position="106"/>
    </location>
</feature>
<dbReference type="Pfam" id="PF20789">
    <property type="entry name" value="4HBT_3C"/>
    <property type="match status" value="1"/>
</dbReference>
<feature type="domain" description="Acyl-CoA thioesterase-like C-terminal" evidence="2">
    <location>
        <begin position="176"/>
        <end position="331"/>
    </location>
</feature>
<dbReference type="InterPro" id="IPR049450">
    <property type="entry name" value="ACOT8-like_C"/>
</dbReference>
<protein>
    <recommendedName>
        <fullName evidence="4">Thioesterase family protein</fullName>
    </recommendedName>
</protein>
<sequence length="347" mass="38981">MTMSSQSVPAVRFSDATRVQKLDSHTYKANLEKGFCIVAVPNGGYAGSCMLAAAADRLAERRQPDMITAHFEYPERTFPGPAIIKIEDIKLGSNISRLHLTLWQGKMLSEAPWIDPASSSRKILAYSIHADLNNFDGFSLPTGYEVTEGAALPPQPDFNRLKTKGGDDVWEEQTLPKGSEEWHSLRNWQFFVPCQGPLTPGVMDVWIRLANGERIVQGALPYVFDSFPYNTYTFLVSPEFRKLVEPPKKKADDNAESKKTRAEAENTRANLWMPTLVMNIEAKTRLPEEGVEWLAMRVSSKQIKDGKFDLEINLRDEDGELISLGNQIAMIVSMEKNTKKRDTKAVL</sequence>
<accession>A0A0B7KBL5</accession>
<gene>
    <name evidence="3" type="ORF">BN869_000008323_1</name>
</gene>
<dbReference type="InterPro" id="IPR052389">
    <property type="entry name" value="Sec_Metab_Biosynth-Assoc"/>
</dbReference>
<dbReference type="AlphaFoldDB" id="A0A0B7KBL5"/>
<reference evidence="3" key="1">
    <citation type="submission" date="2015-01" db="EMBL/GenBank/DDBJ databases">
        <authorList>
            <person name="Durling Mikael"/>
        </authorList>
    </citation>
    <scope>NUCLEOTIDE SEQUENCE</scope>
</reference>
<dbReference type="SUPFAM" id="SSF54637">
    <property type="entry name" value="Thioesterase/thiol ester dehydrase-isomerase"/>
    <property type="match status" value="1"/>
</dbReference>
<name>A0A0B7KBL5_BIOOC</name>
<dbReference type="PANTHER" id="PTHR38110:SF1">
    <property type="entry name" value="THIOESTERASE DOMAIN-CONTAINING PROTEIN"/>
    <property type="match status" value="1"/>
</dbReference>
<evidence type="ECO:0000259" key="1">
    <source>
        <dbReference type="Pfam" id="PF13622"/>
    </source>
</evidence>
<evidence type="ECO:0000259" key="2">
    <source>
        <dbReference type="Pfam" id="PF20789"/>
    </source>
</evidence>
<dbReference type="Pfam" id="PF13622">
    <property type="entry name" value="4HBT_3"/>
    <property type="match status" value="1"/>
</dbReference>
<dbReference type="InterPro" id="IPR049449">
    <property type="entry name" value="TesB_ACOT8-like_N"/>
</dbReference>
<evidence type="ECO:0008006" key="4">
    <source>
        <dbReference type="Google" id="ProtNLM"/>
    </source>
</evidence>
<evidence type="ECO:0000313" key="3">
    <source>
        <dbReference type="EMBL" id="CEO52265.1"/>
    </source>
</evidence>
<organism evidence="3">
    <name type="scientific">Bionectria ochroleuca</name>
    <name type="common">Gliocladium roseum</name>
    <dbReference type="NCBI Taxonomy" id="29856"/>
    <lineage>
        <taxon>Eukaryota</taxon>
        <taxon>Fungi</taxon>
        <taxon>Dikarya</taxon>
        <taxon>Ascomycota</taxon>
        <taxon>Pezizomycotina</taxon>
        <taxon>Sordariomycetes</taxon>
        <taxon>Hypocreomycetidae</taxon>
        <taxon>Hypocreales</taxon>
        <taxon>Bionectriaceae</taxon>
        <taxon>Clonostachys</taxon>
    </lineage>
</organism>
<dbReference type="InterPro" id="IPR042171">
    <property type="entry name" value="Acyl-CoA_hotdog"/>
</dbReference>
<dbReference type="PANTHER" id="PTHR38110">
    <property type="entry name" value="CHROMOSOME 23, WHOLE GENOME SHOTGUN SEQUENCE"/>
    <property type="match status" value="1"/>
</dbReference>
<dbReference type="EMBL" id="CDPU01000027">
    <property type="protein sequence ID" value="CEO52265.1"/>
    <property type="molecule type" value="Genomic_DNA"/>
</dbReference>
<proteinExistence type="predicted"/>
<dbReference type="Gene3D" id="2.40.160.210">
    <property type="entry name" value="Acyl-CoA thioesterase, double hotdog domain"/>
    <property type="match status" value="2"/>
</dbReference>
<dbReference type="InterPro" id="IPR029069">
    <property type="entry name" value="HotDog_dom_sf"/>
</dbReference>